<comment type="caution">
    <text evidence="1">The sequence shown here is derived from an EMBL/GenBank/DDBJ whole genome shotgun (WGS) entry which is preliminary data.</text>
</comment>
<keyword evidence="2" id="KW-1185">Reference proteome</keyword>
<accession>A0ACB9T2Z2</accession>
<dbReference type="Proteomes" id="UP001056778">
    <property type="component" value="Chromosome 5"/>
</dbReference>
<sequence length="1043" mass="116306">MRLGPALLVALLPLLAGANITIFPPITSAFVNESSIDRFGYDALTTVPSYNVDSVQTSSTTTRVFLPSTKSHIDGNINGYSYPDHNNNSQEKDDDSIDDVETIKHITTETLPKKKENLTAGNLKSEQATNKRENNLTVGYLTAVKGDLKERQGLTVSGALTMALEKMETVYQFLSPIPFQINSDGDVLPNVRLNLRWNDTKGDTVLATRAMTDMICDGVAAFFGPEGSCHVEAIVAQSRNIPMISYFVPIHAAYLYDSVMLYAKALDKLIDDEKTSLAPRSIDEIASNGTEIIKTIIDFKNYSSITGATMKIDQNGDSEGNFSVLAVTRVFSDHRIVRTNFSCEFQMRPVAQFQAQTDLPVSLFWKAPELLRNPSRYIRGTQKGDVYAFAIILYEIIGRRSPPFGNTGYEPKDIIELVKREPSDADPPFRPELELLLNSENGCEEYVMQCIKDCWAEDPDARPDFRSIRSRLKKMKEGKNRNIMDQMMEMMVKYANHLEEIVQERTRLLNEEKMKTVDLLHRMLPKPVAERLTMGYGIEPEWFDPVTIYFSDIVGFTAMSAESTPLQVVNFLNDLYTVFDRIIKGYDVYKVETIGDAYMVVSGLPVRNGDRHAGEIASMSLELLAAVKDHSIPHRPKETLKLRIGIHTGPVVAGVVGLTMPRYCLFGDTVNTASRMESNGEPLKIHISLQCKEALEKLGGYMIEDRGLVHMKGKGEVRTYWLVGATEKAIQKREVDLGELPPLFCRPRRSPKLNNDSRQASFCAGMGGGGMISRRHSSIPRGTSVDVESNSTIYNSSPVPNRHINKINRNALHVPDIGSKGTVNSTFGSQVIEVNNLDGRKGLRPRRVLSSIASSCDEPSKSQGALNKVRESKSLDPLPLIKTKNFQIANMFLHAAKRSTRSLENCDKCGDIQIIAMPEDKLFNNNFPNGNIIDILQDDNVSVVEDVQVPLLHSDINPTIIHRKRCGSGMDESNEELISKKWRSLETVRPSDQVTEEAPAKKNLLKPSIKNWLVGLFNGNGLKASNTVLNEFNNLQTEKESIV</sequence>
<name>A0ACB9T2Z2_HOLOL</name>
<evidence type="ECO:0000313" key="1">
    <source>
        <dbReference type="EMBL" id="KAI4461125.1"/>
    </source>
</evidence>
<protein>
    <submittedName>
        <fullName evidence="1">Guanylyl cyclase</fullName>
    </submittedName>
</protein>
<gene>
    <name evidence="1" type="ORF">MML48_5g00009868</name>
</gene>
<evidence type="ECO:0000313" key="2">
    <source>
        <dbReference type="Proteomes" id="UP001056778"/>
    </source>
</evidence>
<reference evidence="1" key="1">
    <citation type="submission" date="2022-04" db="EMBL/GenBank/DDBJ databases">
        <title>Chromosome-scale genome assembly of Holotrichia oblita Faldermann.</title>
        <authorList>
            <person name="Rongchong L."/>
        </authorList>
    </citation>
    <scope>NUCLEOTIDE SEQUENCE</scope>
    <source>
        <strain evidence="1">81SQS9</strain>
    </source>
</reference>
<organism evidence="1 2">
    <name type="scientific">Holotrichia oblita</name>
    <name type="common">Chafer beetle</name>
    <dbReference type="NCBI Taxonomy" id="644536"/>
    <lineage>
        <taxon>Eukaryota</taxon>
        <taxon>Metazoa</taxon>
        <taxon>Ecdysozoa</taxon>
        <taxon>Arthropoda</taxon>
        <taxon>Hexapoda</taxon>
        <taxon>Insecta</taxon>
        <taxon>Pterygota</taxon>
        <taxon>Neoptera</taxon>
        <taxon>Endopterygota</taxon>
        <taxon>Coleoptera</taxon>
        <taxon>Polyphaga</taxon>
        <taxon>Scarabaeiformia</taxon>
        <taxon>Scarabaeidae</taxon>
        <taxon>Melolonthinae</taxon>
        <taxon>Holotrichia</taxon>
    </lineage>
</organism>
<dbReference type="EMBL" id="CM043019">
    <property type="protein sequence ID" value="KAI4461125.1"/>
    <property type="molecule type" value="Genomic_DNA"/>
</dbReference>
<proteinExistence type="predicted"/>